<dbReference type="Pfam" id="PF13193">
    <property type="entry name" value="AMP-binding_C"/>
    <property type="match status" value="1"/>
</dbReference>
<dbReference type="Pfam" id="PF00550">
    <property type="entry name" value="PP-binding"/>
    <property type="match status" value="1"/>
</dbReference>
<dbReference type="KEGG" id="rht:NT26_0570"/>
<dbReference type="InterPro" id="IPR042099">
    <property type="entry name" value="ANL_N_sf"/>
</dbReference>
<dbReference type="SUPFAM" id="SSF56801">
    <property type="entry name" value="Acetyl-CoA synthetase-like"/>
    <property type="match status" value="1"/>
</dbReference>
<dbReference type="InterPro" id="IPR029058">
    <property type="entry name" value="AB_hydrolase_fold"/>
</dbReference>
<dbReference type="Gene3D" id="1.10.1200.10">
    <property type="entry name" value="ACP-like"/>
    <property type="match status" value="1"/>
</dbReference>
<dbReference type="InterPro" id="IPR020806">
    <property type="entry name" value="PKS_PP-bd"/>
</dbReference>
<dbReference type="PANTHER" id="PTHR43201">
    <property type="entry name" value="ACYL-COA SYNTHETASE"/>
    <property type="match status" value="1"/>
</dbReference>
<keyword evidence="8" id="KW-1185">Reference proteome</keyword>
<evidence type="ECO:0000256" key="2">
    <source>
        <dbReference type="ARBA" id="ARBA00022450"/>
    </source>
</evidence>
<dbReference type="PANTHER" id="PTHR43201:SF5">
    <property type="entry name" value="MEDIUM-CHAIN ACYL-COA LIGASE ACSF2, MITOCHONDRIAL"/>
    <property type="match status" value="1"/>
</dbReference>
<proteinExistence type="inferred from homology"/>
<evidence type="ECO:0000313" key="7">
    <source>
        <dbReference type="EMBL" id="CCF18294.1"/>
    </source>
</evidence>
<keyword evidence="5" id="KW-0479">Metal-binding</keyword>
<dbReference type="SMART" id="SM00823">
    <property type="entry name" value="PKS_PP"/>
    <property type="match status" value="1"/>
</dbReference>
<dbReference type="AlphaFoldDB" id="L0NBN6"/>
<dbReference type="InterPro" id="IPR045851">
    <property type="entry name" value="AMP-bd_C_sf"/>
</dbReference>
<gene>
    <name evidence="7" type="ORF">NT26_0570</name>
</gene>
<reference evidence="7 8" key="1">
    <citation type="journal article" date="2013" name="Genome Biol. Evol.">
        <title>Life in an arsenic-containing gold mine: genome and physiology of the autotrophic arsenite-oxidizing bacterium rhizobium sp. NT-26.</title>
        <authorList>
            <person name="Andres J."/>
            <person name="Arsene-Ploetze F."/>
            <person name="Barbe V."/>
            <person name="Brochier-Armanet C."/>
            <person name="Cleiss-Arnold J."/>
            <person name="Coppee J.Y."/>
            <person name="Dillies M.A."/>
            <person name="Geist"/>
            <person name="L"/>
            <person name="Joublin A."/>
            <person name="Koechler S."/>
            <person name="Lassalle F."/>
            <person name="Marchal M."/>
            <person name="Medigue C."/>
            <person name="Muller D."/>
            <person name="Nesme X."/>
            <person name="Plewniak F."/>
            <person name="Proux C."/>
            <person name="Ramirez-Bahena M.H."/>
            <person name="Schenowitz C."/>
            <person name="Sismeiro O."/>
            <person name="Vallenet D."/>
            <person name="Santini J.M."/>
            <person name="Bertin P.N."/>
        </authorList>
    </citation>
    <scope>NUCLEOTIDE SEQUENCE [LARGE SCALE GENOMIC DNA]</scope>
    <source>
        <strain evidence="7 8">NT-26</strain>
    </source>
</reference>
<name>L0NBN6_9HYPH</name>
<evidence type="ECO:0000256" key="4">
    <source>
        <dbReference type="ARBA" id="ARBA00022598"/>
    </source>
</evidence>
<evidence type="ECO:0000256" key="3">
    <source>
        <dbReference type="ARBA" id="ARBA00022553"/>
    </source>
</evidence>
<dbReference type="InterPro" id="IPR001031">
    <property type="entry name" value="Thioesterase"/>
</dbReference>
<dbReference type="GO" id="GO:0006631">
    <property type="term" value="P:fatty acid metabolic process"/>
    <property type="evidence" value="ECO:0007669"/>
    <property type="project" value="TreeGrafter"/>
</dbReference>
<keyword evidence="3" id="KW-0597">Phosphoprotein</keyword>
<organism evidence="7 8">
    <name type="scientific">Pseudorhizobium banfieldiae</name>
    <dbReference type="NCBI Taxonomy" id="1125847"/>
    <lineage>
        <taxon>Bacteria</taxon>
        <taxon>Pseudomonadati</taxon>
        <taxon>Pseudomonadota</taxon>
        <taxon>Alphaproteobacteria</taxon>
        <taxon>Hyphomicrobiales</taxon>
        <taxon>Rhizobiaceae</taxon>
        <taxon>Rhizobium/Agrobacterium group</taxon>
        <taxon>Pseudorhizobium</taxon>
    </lineage>
</organism>
<dbReference type="Pfam" id="PF00975">
    <property type="entry name" value="Thioesterase"/>
    <property type="match status" value="1"/>
</dbReference>
<dbReference type="Gene3D" id="3.40.50.1820">
    <property type="entry name" value="alpha/beta hydrolase"/>
    <property type="match status" value="2"/>
</dbReference>
<dbReference type="InterPro" id="IPR025110">
    <property type="entry name" value="AMP-bd_C"/>
</dbReference>
<comment type="similarity">
    <text evidence="1">Belongs to the ATP-dependent AMP-binding enzyme family.</text>
</comment>
<evidence type="ECO:0000256" key="5">
    <source>
        <dbReference type="ARBA" id="ARBA00022723"/>
    </source>
</evidence>
<evidence type="ECO:0000313" key="8">
    <source>
        <dbReference type="Proteomes" id="UP000010792"/>
    </source>
</evidence>
<accession>L0NBN6</accession>
<dbReference type="SUPFAM" id="SSF47336">
    <property type="entry name" value="ACP-like"/>
    <property type="match status" value="1"/>
</dbReference>
<dbReference type="Gene3D" id="3.30.300.30">
    <property type="match status" value="1"/>
</dbReference>
<evidence type="ECO:0000256" key="1">
    <source>
        <dbReference type="ARBA" id="ARBA00006432"/>
    </source>
</evidence>
<dbReference type="EMBL" id="FO082820">
    <property type="protein sequence ID" value="CCF18294.1"/>
    <property type="molecule type" value="Genomic_DNA"/>
</dbReference>
<dbReference type="InterPro" id="IPR000873">
    <property type="entry name" value="AMP-dep_synth/lig_dom"/>
</dbReference>
<dbReference type="InterPro" id="IPR020845">
    <property type="entry name" value="AMP-binding_CS"/>
</dbReference>
<protein>
    <submittedName>
        <fullName evidence="7">Putative Coenzyme a synthetase-like protein</fullName>
    </submittedName>
</protein>
<evidence type="ECO:0000259" key="6">
    <source>
        <dbReference type="PROSITE" id="PS50075"/>
    </source>
</evidence>
<dbReference type="PROSITE" id="PS00455">
    <property type="entry name" value="AMP_BINDING"/>
    <property type="match status" value="1"/>
</dbReference>
<dbReference type="GO" id="GO:0031956">
    <property type="term" value="F:medium-chain fatty acid-CoA ligase activity"/>
    <property type="evidence" value="ECO:0007669"/>
    <property type="project" value="TreeGrafter"/>
</dbReference>
<dbReference type="SUPFAM" id="SSF53474">
    <property type="entry name" value="alpha/beta-Hydrolases"/>
    <property type="match status" value="1"/>
</dbReference>
<dbReference type="GO" id="GO:0046872">
    <property type="term" value="F:metal ion binding"/>
    <property type="evidence" value="ECO:0007669"/>
    <property type="project" value="UniProtKB-KW"/>
</dbReference>
<dbReference type="Proteomes" id="UP000010792">
    <property type="component" value="Chromosome"/>
</dbReference>
<dbReference type="InterPro" id="IPR009081">
    <property type="entry name" value="PP-bd_ACP"/>
</dbReference>
<dbReference type="Gene3D" id="3.40.50.12780">
    <property type="entry name" value="N-terminal domain of ligase-like"/>
    <property type="match status" value="1"/>
</dbReference>
<dbReference type="GO" id="GO:0031177">
    <property type="term" value="F:phosphopantetheine binding"/>
    <property type="evidence" value="ECO:0007669"/>
    <property type="project" value="InterPro"/>
</dbReference>
<dbReference type="STRING" id="1125847.NT26_0570"/>
<dbReference type="RefSeq" id="WP_052637252.1">
    <property type="nucleotide sequence ID" value="NZ_FO082820.1"/>
</dbReference>
<feature type="domain" description="Carrier" evidence="6">
    <location>
        <begin position="518"/>
        <end position="593"/>
    </location>
</feature>
<keyword evidence="2" id="KW-0596">Phosphopantetheine</keyword>
<dbReference type="Pfam" id="PF00501">
    <property type="entry name" value="AMP-binding"/>
    <property type="match status" value="1"/>
</dbReference>
<sequence>MRKDILDPLRDLSQTAPQKIALRSHDRADTSVSQLLQIIDTVHAHFVEHGVEPGSRIATILPNRPETAVAILAVASFATSVPLNPAYALDETKRLLVQSGVTHLITDTTIMADATAAAIALDIPILQLVPLAGPTGAFRLAPHKPQRRTVAADTPDAGLRSSTALVLQTSGSTGTPKRVPLSAENLISSAWNVARSIELGPADICLNMMPMFHIGALVDLLLAPLYAGGSTAFAGGISSEAFFRGLQHFHPTWSQAVPTVLRDLLAHGATGEDARLFRDLRFIRAVSQPLPTRLQEEFEDKFGTRLVPMFGMTETAGLITSTPLDRLRLKPGSVGVPFGPQVMICDSLGNEVTAGKRGEVLISGPSVMSAYEGDAAVSRDTFRGDWLCSGDEGFIDDEGFLFLTGRLKDIINRGGEKISPQEIDMILSDHPNIAEAAAFAMPHPSLGEEVAVAVVPRDRTTLETSDIIDHLRGRTANFKIPRTVIFLDKLPRVPSGKLDRRALPELAGATVQARSHIAPASPLAKTLAAMWTSVLKVPVIGMEDNFFDLGGDSLSATNLALLLEERFGRDIPVSALFDAPTLREMEQVLSARVSCESAKRRLAPEIYSAVRLATAAWRGKRRDDSLVLGRNTFGKKRAFFWVCQSMWQFECLSEGLDPDRPFYILSSLSNTRVKSDENTQKLARYYVSEILGIQPEGPYLIGGFCQGGVVAFEIATMLKASGHAVSLLCLQDRFVAKPYDGELALFWGKRGWFCAYDLNDQPERAWAKYYSGPISVFYSSADHDDLHKPPYVDDFTQQLEKEFERVELSQPSANSRLLQPMKRLDRRCFASTIRAQVPTFMRQGSRRSIKVAITNTSPVPWEPTEKSGIILATRWRSLDKSHGYALDARLPLGKEIKPSATAIMELQIKVPMRNLPMFLDIDLVEDGICWFGGAGRSGLRRLVIPLAPDWRS</sequence>
<dbReference type="InterPro" id="IPR036736">
    <property type="entry name" value="ACP-like_sf"/>
</dbReference>
<dbReference type="PROSITE" id="PS50075">
    <property type="entry name" value="CARRIER"/>
    <property type="match status" value="1"/>
</dbReference>
<keyword evidence="4" id="KW-0436">Ligase</keyword>